<evidence type="ECO:0000313" key="2">
    <source>
        <dbReference type="EMBL" id="EDY58304.1"/>
    </source>
</evidence>
<dbReference type="RefSeq" id="WP_007384415.1">
    <property type="nucleotide sequence ID" value="NZ_CM000951.1"/>
</dbReference>
<gene>
    <name evidence="2" type="ORF">SSEG_04790</name>
</gene>
<dbReference type="EMBL" id="CM000951">
    <property type="protein sequence ID" value="EDY58304.1"/>
    <property type="molecule type" value="Genomic_DNA"/>
</dbReference>
<dbReference type="HOGENOM" id="CLU_146774_0_0_11"/>
<feature type="domain" description="DUF5753" evidence="1">
    <location>
        <begin position="1"/>
        <end position="107"/>
    </location>
</feature>
<sequence length="113" mass="12348">MIHEAALRIKVAGRTATRAQLARILEMSEVDHVTVRVVPFALDDFAEAGSALVHLGGPVPRLDTVVRDAPHGTVYLDSAAQLEDFRTLFLGVKEASLPPEQSRDLIHQLAEEL</sequence>
<accession>B5HZP9</accession>
<dbReference type="AlphaFoldDB" id="B5HZP9"/>
<organism evidence="2 3">
    <name type="scientific">Streptomyces sviceus (strain ATCC 29083 / DSM 924 / JCM 4929 / NBRC 13980 / NCIMB 11184 / NRRL 5439 / UC 5370)</name>
    <dbReference type="NCBI Taxonomy" id="463191"/>
    <lineage>
        <taxon>Bacteria</taxon>
        <taxon>Bacillati</taxon>
        <taxon>Actinomycetota</taxon>
        <taxon>Actinomycetes</taxon>
        <taxon>Kitasatosporales</taxon>
        <taxon>Streptomycetaceae</taxon>
        <taxon>Streptomyces</taxon>
    </lineage>
</organism>
<dbReference type="Pfam" id="PF19054">
    <property type="entry name" value="DUF5753"/>
    <property type="match status" value="1"/>
</dbReference>
<dbReference type="GO" id="GO:0003677">
    <property type="term" value="F:DNA binding"/>
    <property type="evidence" value="ECO:0007669"/>
    <property type="project" value="UniProtKB-KW"/>
</dbReference>
<reference evidence="2" key="1">
    <citation type="submission" date="2009-10" db="EMBL/GenBank/DDBJ databases">
        <title>The genome sequence of Streptomyces sviceus strain ATCC 29083.</title>
        <authorList>
            <consortium name="The Broad Institute Genome Sequencing Platform"/>
            <consortium name="Broad Institute Microbial Sequencing Center"/>
            <person name="Fischbach M."/>
            <person name="Godfrey P."/>
            <person name="Ward D."/>
            <person name="Young S."/>
            <person name="Zeng Q."/>
            <person name="Koehrsen M."/>
            <person name="Alvarado L."/>
            <person name="Berlin A.M."/>
            <person name="Bochicchio J."/>
            <person name="Borenstein D."/>
            <person name="Chapman S.B."/>
            <person name="Chen Z."/>
            <person name="Engels R."/>
            <person name="Freedman E."/>
            <person name="Gellesch M."/>
            <person name="Goldberg J."/>
            <person name="Griggs A."/>
            <person name="Gujja S."/>
            <person name="Heilman E.R."/>
            <person name="Heiman D.I."/>
            <person name="Hepburn T.A."/>
            <person name="Howarth C."/>
            <person name="Jen D."/>
            <person name="Larson L."/>
            <person name="Lewis B."/>
            <person name="Mehta T."/>
            <person name="Park D."/>
            <person name="Pearson M."/>
            <person name="Richards J."/>
            <person name="Roberts A."/>
            <person name="Saif S."/>
            <person name="Shea T.D."/>
            <person name="Shenoy N."/>
            <person name="Sisk P."/>
            <person name="Stolte C."/>
            <person name="Sykes S.N."/>
            <person name="Thomson T."/>
            <person name="Walk T."/>
            <person name="White J."/>
            <person name="Yandava C."/>
            <person name="Straight P."/>
            <person name="Clardy J."/>
            <person name="Hung D."/>
            <person name="Kolter R."/>
            <person name="Mekalanos J."/>
            <person name="Walker S."/>
            <person name="Walsh C.T."/>
            <person name="Wieland-Brown L.C."/>
            <person name="Haas B."/>
            <person name="Nusbaum C."/>
            <person name="Birren B."/>
        </authorList>
    </citation>
    <scope>NUCLEOTIDE SEQUENCE [LARGE SCALE GENOMIC DNA]</scope>
    <source>
        <strain evidence="2">ATCC 29083</strain>
    </source>
</reference>
<name>B5HZP9_STRX2</name>
<evidence type="ECO:0000313" key="3">
    <source>
        <dbReference type="Proteomes" id="UP000002785"/>
    </source>
</evidence>
<proteinExistence type="predicted"/>
<evidence type="ECO:0000259" key="1">
    <source>
        <dbReference type="Pfam" id="PF19054"/>
    </source>
</evidence>
<dbReference type="InterPro" id="IPR043917">
    <property type="entry name" value="DUF5753"/>
</dbReference>
<keyword evidence="2" id="KW-0238">DNA-binding</keyword>
<keyword evidence="3" id="KW-1185">Reference proteome</keyword>
<dbReference type="Proteomes" id="UP000002785">
    <property type="component" value="Chromosome"/>
</dbReference>
<protein>
    <submittedName>
        <fullName evidence="2">DNA-binding protein</fullName>
    </submittedName>
</protein>
<dbReference type="eggNOG" id="COG1426">
    <property type="taxonomic scope" value="Bacteria"/>
</dbReference>